<dbReference type="InterPro" id="IPR043128">
    <property type="entry name" value="Rev_trsase/Diguanyl_cyclase"/>
</dbReference>
<gene>
    <name evidence="2" type="ORF">KUTeg_004087</name>
</gene>
<dbReference type="Pfam" id="PF00078">
    <property type="entry name" value="RVT_1"/>
    <property type="match status" value="1"/>
</dbReference>
<dbReference type="PANTHER" id="PTHR33050">
    <property type="entry name" value="REVERSE TRANSCRIPTASE DOMAIN-CONTAINING PROTEIN"/>
    <property type="match status" value="1"/>
</dbReference>
<reference evidence="2 3" key="1">
    <citation type="submission" date="2022-12" db="EMBL/GenBank/DDBJ databases">
        <title>Chromosome-level genome of Tegillarca granosa.</title>
        <authorList>
            <person name="Kim J."/>
        </authorList>
    </citation>
    <scope>NUCLEOTIDE SEQUENCE [LARGE SCALE GENOMIC DNA]</scope>
    <source>
        <strain evidence="2">Teg-2019</strain>
        <tissue evidence="2">Adductor muscle</tissue>
    </source>
</reference>
<sequence length="196" mass="22695">MLGRLDECQLPKVIMPLTIEPSKPRLCYYARFLNLLIKDTLKNVHRLIGKDDKKVCCDEKSGCDQVRLTSNSRTYFGIQFGGWIFSYTTLSFGWKASPYIYQSIGMQVTSYLRKQKFFTVQYIDDKIAITSKGFKNQGDHQSYVLDDNSMVYVLVEILTRLGYTLPVNKCQLTPSSRVKYLGFDRFSKTSLFIARR</sequence>
<dbReference type="Proteomes" id="UP001217089">
    <property type="component" value="Unassembled WGS sequence"/>
</dbReference>
<dbReference type="InterPro" id="IPR000477">
    <property type="entry name" value="RT_dom"/>
</dbReference>
<dbReference type="InterPro" id="IPR043502">
    <property type="entry name" value="DNA/RNA_pol_sf"/>
</dbReference>
<dbReference type="EMBL" id="JARBDR010000214">
    <property type="protein sequence ID" value="KAJ8318996.1"/>
    <property type="molecule type" value="Genomic_DNA"/>
</dbReference>
<comment type="caution">
    <text evidence="2">The sequence shown here is derived from an EMBL/GenBank/DDBJ whole genome shotgun (WGS) entry which is preliminary data.</text>
</comment>
<organism evidence="2 3">
    <name type="scientific">Tegillarca granosa</name>
    <name type="common">Malaysian cockle</name>
    <name type="synonym">Anadara granosa</name>
    <dbReference type="NCBI Taxonomy" id="220873"/>
    <lineage>
        <taxon>Eukaryota</taxon>
        <taxon>Metazoa</taxon>
        <taxon>Spiralia</taxon>
        <taxon>Lophotrochozoa</taxon>
        <taxon>Mollusca</taxon>
        <taxon>Bivalvia</taxon>
        <taxon>Autobranchia</taxon>
        <taxon>Pteriomorphia</taxon>
        <taxon>Arcoida</taxon>
        <taxon>Arcoidea</taxon>
        <taxon>Arcidae</taxon>
        <taxon>Tegillarca</taxon>
    </lineage>
</organism>
<dbReference type="SUPFAM" id="SSF56672">
    <property type="entry name" value="DNA/RNA polymerases"/>
    <property type="match status" value="1"/>
</dbReference>
<evidence type="ECO:0000313" key="3">
    <source>
        <dbReference type="Proteomes" id="UP001217089"/>
    </source>
</evidence>
<dbReference type="InterPro" id="IPR052055">
    <property type="entry name" value="Hepadnavirus_pol/RT"/>
</dbReference>
<protein>
    <recommendedName>
        <fullName evidence="1">Reverse transcriptase domain-containing protein</fullName>
    </recommendedName>
</protein>
<evidence type="ECO:0000259" key="1">
    <source>
        <dbReference type="Pfam" id="PF00078"/>
    </source>
</evidence>
<dbReference type="PANTHER" id="PTHR33050:SF7">
    <property type="entry name" value="RIBONUCLEASE H"/>
    <property type="match status" value="1"/>
</dbReference>
<proteinExistence type="predicted"/>
<dbReference type="Gene3D" id="3.30.70.270">
    <property type="match status" value="1"/>
</dbReference>
<evidence type="ECO:0000313" key="2">
    <source>
        <dbReference type="EMBL" id="KAJ8318996.1"/>
    </source>
</evidence>
<name>A0ABQ9FNX9_TEGGR</name>
<feature type="domain" description="Reverse transcriptase" evidence="1">
    <location>
        <begin position="45"/>
        <end position="183"/>
    </location>
</feature>
<accession>A0ABQ9FNX9</accession>
<keyword evidence="3" id="KW-1185">Reference proteome</keyword>